<dbReference type="EMBL" id="DXGD01000123">
    <property type="protein sequence ID" value="HIW99164.1"/>
    <property type="molecule type" value="Genomic_DNA"/>
</dbReference>
<dbReference type="Gene3D" id="3.40.630.30">
    <property type="match status" value="1"/>
</dbReference>
<organism evidence="3 4">
    <name type="scientific">Candidatus Nesterenkonia stercoripullorum</name>
    <dbReference type="NCBI Taxonomy" id="2838701"/>
    <lineage>
        <taxon>Bacteria</taxon>
        <taxon>Bacillati</taxon>
        <taxon>Actinomycetota</taxon>
        <taxon>Actinomycetes</taxon>
        <taxon>Micrococcales</taxon>
        <taxon>Micrococcaceae</taxon>
        <taxon>Nesterenkonia</taxon>
    </lineage>
</organism>
<dbReference type="Pfam" id="PF13508">
    <property type="entry name" value="Acetyltransf_7"/>
    <property type="match status" value="1"/>
</dbReference>
<dbReference type="InterPro" id="IPR016181">
    <property type="entry name" value="Acyl_CoA_acyltransferase"/>
</dbReference>
<dbReference type="SUPFAM" id="SSF55729">
    <property type="entry name" value="Acyl-CoA N-acyltransferases (Nat)"/>
    <property type="match status" value="1"/>
</dbReference>
<dbReference type="InterPro" id="IPR000182">
    <property type="entry name" value="GNAT_dom"/>
</dbReference>
<reference evidence="3" key="2">
    <citation type="submission" date="2021-04" db="EMBL/GenBank/DDBJ databases">
        <authorList>
            <person name="Gilroy R."/>
        </authorList>
    </citation>
    <scope>NUCLEOTIDE SEQUENCE</scope>
    <source>
        <strain evidence="3">ChiHejej3B27-3195</strain>
    </source>
</reference>
<protein>
    <submittedName>
        <fullName evidence="3">GNAT family N-acetyltransferase</fullName>
    </submittedName>
</protein>
<comment type="caution">
    <text evidence="3">The sequence shown here is derived from an EMBL/GenBank/DDBJ whole genome shotgun (WGS) entry which is preliminary data.</text>
</comment>
<evidence type="ECO:0000313" key="4">
    <source>
        <dbReference type="Proteomes" id="UP000824151"/>
    </source>
</evidence>
<dbReference type="PROSITE" id="PS51186">
    <property type="entry name" value="GNAT"/>
    <property type="match status" value="1"/>
</dbReference>
<name>A0A9D1S0G9_9MICC</name>
<evidence type="ECO:0000259" key="2">
    <source>
        <dbReference type="PROSITE" id="PS51186"/>
    </source>
</evidence>
<feature type="domain" description="N-acetyltransferase" evidence="2">
    <location>
        <begin position="35"/>
        <end position="176"/>
    </location>
</feature>
<evidence type="ECO:0000256" key="1">
    <source>
        <dbReference type="SAM" id="MobiDB-lite"/>
    </source>
</evidence>
<feature type="region of interest" description="Disordered" evidence="1">
    <location>
        <begin position="1"/>
        <end position="31"/>
    </location>
</feature>
<dbReference type="CDD" id="cd04301">
    <property type="entry name" value="NAT_SF"/>
    <property type="match status" value="1"/>
</dbReference>
<sequence>MSTTPEVDPSAAENTACASAEGDPRRPRITLDSGLTVRPWEDGDDLKLIEVWGDPENSMHYQDRALLRPSSNKPWSRCVVAEDNGVPVAAATILRSSLHPDRLSFYAEVAPEHRRRGVAAELLNILESEAVKASMPHLKARCEKRSAAQCFLKDNAFKKVQVSRQIVVQPGSLKLPDLDGSGLDLQEIATGSVELTRLVTEFYNAVHEWDRAEMTLGRAQQMLLSEAVGASGVVVLRDVSEGAGNRILAFAISYTPEQTDDPADVLLGWNPQLGDEEAEAASLALLALLSARYPVRVEVDNSMGPLKRVTDQLVENQDAEADFEALIYVRDQESQ</sequence>
<proteinExistence type="predicted"/>
<accession>A0A9D1S0G9</accession>
<evidence type="ECO:0000313" key="3">
    <source>
        <dbReference type="EMBL" id="HIW99164.1"/>
    </source>
</evidence>
<reference evidence="3" key="1">
    <citation type="journal article" date="2021" name="PeerJ">
        <title>Extensive microbial diversity within the chicken gut microbiome revealed by metagenomics and culture.</title>
        <authorList>
            <person name="Gilroy R."/>
            <person name="Ravi A."/>
            <person name="Getino M."/>
            <person name="Pursley I."/>
            <person name="Horton D.L."/>
            <person name="Alikhan N.F."/>
            <person name="Baker D."/>
            <person name="Gharbi K."/>
            <person name="Hall N."/>
            <person name="Watson M."/>
            <person name="Adriaenssens E.M."/>
            <person name="Foster-Nyarko E."/>
            <person name="Jarju S."/>
            <person name="Secka A."/>
            <person name="Antonio M."/>
            <person name="Oren A."/>
            <person name="Chaudhuri R.R."/>
            <person name="La Ragione R."/>
            <person name="Hildebrand F."/>
            <person name="Pallen M.J."/>
        </authorList>
    </citation>
    <scope>NUCLEOTIDE SEQUENCE</scope>
    <source>
        <strain evidence="3">ChiHejej3B27-3195</strain>
    </source>
</reference>
<dbReference type="GO" id="GO:0016747">
    <property type="term" value="F:acyltransferase activity, transferring groups other than amino-acyl groups"/>
    <property type="evidence" value="ECO:0007669"/>
    <property type="project" value="InterPro"/>
</dbReference>
<dbReference type="Proteomes" id="UP000824151">
    <property type="component" value="Unassembled WGS sequence"/>
</dbReference>
<dbReference type="AlphaFoldDB" id="A0A9D1S0G9"/>
<gene>
    <name evidence="3" type="ORF">H9871_03375</name>
</gene>